<dbReference type="Gene3D" id="2.60.40.1120">
    <property type="entry name" value="Carboxypeptidase-like, regulatory domain"/>
    <property type="match status" value="1"/>
</dbReference>
<organism evidence="3 4">
    <name type="scientific">Ginsengibacter hankyongi</name>
    <dbReference type="NCBI Taxonomy" id="2607284"/>
    <lineage>
        <taxon>Bacteria</taxon>
        <taxon>Pseudomonadati</taxon>
        <taxon>Bacteroidota</taxon>
        <taxon>Chitinophagia</taxon>
        <taxon>Chitinophagales</taxon>
        <taxon>Chitinophagaceae</taxon>
        <taxon>Ginsengibacter</taxon>
    </lineage>
</organism>
<gene>
    <name evidence="3" type="ORF">FW778_20045</name>
</gene>
<dbReference type="Pfam" id="PF14905">
    <property type="entry name" value="OMP_b-brl_3"/>
    <property type="match status" value="1"/>
</dbReference>
<protein>
    <submittedName>
        <fullName evidence="3">Outer membrane beta-barrel protein</fullName>
    </submittedName>
</protein>
<name>A0A5J5IBY0_9BACT</name>
<dbReference type="Proteomes" id="UP000326903">
    <property type="component" value="Unassembled WGS sequence"/>
</dbReference>
<comment type="caution">
    <text evidence="3">The sequence shown here is derived from an EMBL/GenBank/DDBJ whole genome shotgun (WGS) entry which is preliminary data.</text>
</comment>
<dbReference type="Pfam" id="PF13620">
    <property type="entry name" value="CarboxypepD_reg"/>
    <property type="match status" value="1"/>
</dbReference>
<evidence type="ECO:0000256" key="1">
    <source>
        <dbReference type="SAM" id="SignalP"/>
    </source>
</evidence>
<accession>A0A5J5IBY0</accession>
<feature type="chain" id="PRO_5023802990" evidence="1">
    <location>
        <begin position="20"/>
        <end position="925"/>
    </location>
</feature>
<reference evidence="3 4" key="1">
    <citation type="submission" date="2019-09" db="EMBL/GenBank/DDBJ databases">
        <title>Draft genome sequence of Ginsengibacter sp. BR5-29.</title>
        <authorList>
            <person name="Im W.-T."/>
        </authorList>
    </citation>
    <scope>NUCLEOTIDE SEQUENCE [LARGE SCALE GENOMIC DNA]</scope>
    <source>
        <strain evidence="3 4">BR5-29</strain>
    </source>
</reference>
<dbReference type="SUPFAM" id="SSF49464">
    <property type="entry name" value="Carboxypeptidase regulatory domain-like"/>
    <property type="match status" value="1"/>
</dbReference>
<dbReference type="EMBL" id="VYQF01000010">
    <property type="protein sequence ID" value="KAA9035849.1"/>
    <property type="molecule type" value="Genomic_DNA"/>
</dbReference>
<dbReference type="AlphaFoldDB" id="A0A5J5IBY0"/>
<evidence type="ECO:0000313" key="3">
    <source>
        <dbReference type="EMBL" id="KAA9035849.1"/>
    </source>
</evidence>
<evidence type="ECO:0000259" key="2">
    <source>
        <dbReference type="Pfam" id="PF14905"/>
    </source>
</evidence>
<evidence type="ECO:0000313" key="4">
    <source>
        <dbReference type="Proteomes" id="UP000326903"/>
    </source>
</evidence>
<proteinExistence type="predicted"/>
<dbReference type="SUPFAM" id="SSF56935">
    <property type="entry name" value="Porins"/>
    <property type="match status" value="1"/>
</dbReference>
<dbReference type="InterPro" id="IPR008969">
    <property type="entry name" value="CarboxyPept-like_regulatory"/>
</dbReference>
<feature type="signal peptide" evidence="1">
    <location>
        <begin position="1"/>
        <end position="19"/>
    </location>
</feature>
<keyword evidence="4" id="KW-1185">Reference proteome</keyword>
<feature type="domain" description="Outer membrane protein beta-barrel" evidence="2">
    <location>
        <begin position="459"/>
        <end position="915"/>
    </location>
</feature>
<keyword evidence="1" id="KW-0732">Signal</keyword>
<dbReference type="RefSeq" id="WP_150416676.1">
    <property type="nucleotide sequence ID" value="NZ_VYQF01000010.1"/>
</dbReference>
<dbReference type="InterPro" id="IPR041700">
    <property type="entry name" value="OMP_b-brl_3"/>
</dbReference>
<sequence length="925" mass="104863">MKKLTVIIAGFFLSLTTFSQSVKVSGSVNDPNENKPVKNAVIALLTPKDSFLYKFTRSDAAGRFTLTHVKPGKYILMTTHPYFADLLDNIEINNDEQLAQLNLISKSKLLQEVIIKSGSGFRIKGDTTVYTADSFKVSANANVGELLKKLPGIQVDKDGKITAMGETVQKVLVDGEEFFGDDPGMAVKNLRADAVKEVQVFDKKSDQAEFTGIDDGKTQKTINLKLKENAKHGYFGKADVTGGTQQNKENRYNENLLFSSFRGKRKLSAFLLSGNTGQDGLSWQDEQKYGGGDDNISMNLDDDGNVNFQWTGNTNDDEPYVDPQNGFMTNVNAGMQYSNKWNDKYNFNLSPKYNSQQYTNRKQTFTETQVGDSVLDQNSTEVDNVNRHNFKIRGILDMKLDSMNSLKITVNTNFYHTESGSMLNSISTGNNGTIKNTSSRDLSTSNDKNAISGNILFRHKFHKSRRTLTFTGNWDVLNNKGTNFLKSFNQAYLDGAPSGSQDVDQMKDYNTSATNLTGKIVYTEPLAKEYSLELAYQLSYNYGTNDQLTYSYTPFSNKYDVLVDSLSNQFKQNIVQNIPSARINFANKKVKLNIGSGFGFTNFDLQDLTFNKDYTRDYVNFYPSANFTYTYKPNHGIRVNYTGNTTQPTINQLQPLRNNNDYFNQYIGNPDLKPSFTNSFNVSHNSYNFLKDIWMYQSFNIRLTSNSITNNRIINVHSGKTVTQPINTNGSLSLNFYGGFGVKIKKIDTRINFNPNISYNKYADIINSVKSFSKTVSPGVSVWISKSKEKKYDFSVSDQFNYNANTTSQNNTKIHYNSNTVYLNATVYYKKVWALLSDLQIFSRQKTSQFDKNLNSNQWGARLQRTFKDNEFTAYISVHDILNDNIGVSRGFYSNTYTQVTNDRLKRYFMIGFEWDFKNKTAKTK</sequence>